<evidence type="ECO:0000256" key="19">
    <source>
        <dbReference type="ARBA" id="ARBA00047808"/>
    </source>
</evidence>
<reference evidence="25 26" key="1">
    <citation type="submission" date="2019-05" db="EMBL/GenBank/DDBJ databases">
        <authorList>
            <consortium name="Pathogen Informatics"/>
        </authorList>
    </citation>
    <scope>NUCLEOTIDE SEQUENCE [LARGE SCALE GENOMIC DNA]</scope>
    <source>
        <strain evidence="25 26">NCTC11429</strain>
    </source>
</reference>
<evidence type="ECO:0000313" key="25">
    <source>
        <dbReference type="EMBL" id="VTR40293.1"/>
    </source>
</evidence>
<evidence type="ECO:0000256" key="7">
    <source>
        <dbReference type="ARBA" id="ARBA00013025"/>
    </source>
</evidence>
<comment type="catalytic activity">
    <reaction evidence="20">
        <text>(6R)-5,10-methylenetetrahydrofolyl-(gamma-L-Glu)(n) + L-glutamate + ATP = (6R)-5,10-methylenetetrahydrofolyl-(gamma-L-Glu)(n+1) + ADP + phosphate + H(+)</text>
        <dbReference type="Rhea" id="RHEA:51912"/>
        <dbReference type="Rhea" id="RHEA-COMP:13257"/>
        <dbReference type="Rhea" id="RHEA-COMP:13258"/>
        <dbReference type="ChEBI" id="CHEBI:15378"/>
        <dbReference type="ChEBI" id="CHEBI:29985"/>
        <dbReference type="ChEBI" id="CHEBI:30616"/>
        <dbReference type="ChEBI" id="CHEBI:43474"/>
        <dbReference type="ChEBI" id="CHEBI:136572"/>
        <dbReference type="ChEBI" id="CHEBI:456216"/>
        <dbReference type="EC" id="6.3.2.17"/>
    </reaction>
</comment>
<dbReference type="InterPro" id="IPR013221">
    <property type="entry name" value="Mur_ligase_cen"/>
</dbReference>
<dbReference type="PANTHER" id="PTHR11136">
    <property type="entry name" value="FOLYLPOLYGLUTAMATE SYNTHASE-RELATED"/>
    <property type="match status" value="1"/>
</dbReference>
<keyword evidence="12 22" id="KW-0067">ATP-binding</keyword>
<dbReference type="GO" id="GO:0005524">
    <property type="term" value="F:ATP binding"/>
    <property type="evidence" value="ECO:0007669"/>
    <property type="project" value="UniProtKB-KW"/>
</dbReference>
<keyword evidence="13" id="KW-0460">Magnesium</keyword>
<evidence type="ECO:0000256" key="20">
    <source>
        <dbReference type="ARBA" id="ARBA00049035"/>
    </source>
</evidence>
<dbReference type="InterPro" id="IPR036615">
    <property type="entry name" value="Mur_ligase_C_dom_sf"/>
</dbReference>
<dbReference type="PROSITE" id="PS01012">
    <property type="entry name" value="FOLYLPOLYGLU_SYNT_2"/>
    <property type="match status" value="1"/>
</dbReference>
<comment type="cofactor">
    <cofactor evidence="1">
        <name>Mg(2+)</name>
        <dbReference type="ChEBI" id="CHEBI:18420"/>
    </cofactor>
</comment>
<protein>
    <recommendedName>
        <fullName evidence="8">Dihydrofolate synthase/folylpolyglutamate synthase</fullName>
        <ecNumber evidence="6">6.3.2.12</ecNumber>
        <ecNumber evidence="7">6.3.2.17</ecNumber>
    </recommendedName>
    <alternativeName>
        <fullName evidence="17">Folylpoly-gamma-glutamate synthetase-dihydrofolate synthetase</fullName>
    </alternativeName>
    <alternativeName>
        <fullName evidence="15">Folylpolyglutamate synthetase</fullName>
    </alternativeName>
    <alternativeName>
        <fullName evidence="16">Tetrahydrofolylpolyglutamate synthase</fullName>
    </alternativeName>
</protein>
<evidence type="ECO:0000256" key="2">
    <source>
        <dbReference type="ARBA" id="ARBA00002714"/>
    </source>
</evidence>
<evidence type="ECO:0000256" key="13">
    <source>
        <dbReference type="ARBA" id="ARBA00022842"/>
    </source>
</evidence>
<feature type="domain" description="Mur ligase C-terminal" evidence="23">
    <location>
        <begin position="324"/>
        <end position="441"/>
    </location>
</feature>
<name>A0A4U9V3H6_9SPHI</name>
<dbReference type="GO" id="GO:0008841">
    <property type="term" value="F:dihydrofolate synthase activity"/>
    <property type="evidence" value="ECO:0007669"/>
    <property type="project" value="UniProtKB-EC"/>
</dbReference>
<evidence type="ECO:0000256" key="21">
    <source>
        <dbReference type="ARBA" id="ARBA00049161"/>
    </source>
</evidence>
<organism evidence="25 26">
    <name type="scientific">Sphingobacterium thalpophilum</name>
    <dbReference type="NCBI Taxonomy" id="259"/>
    <lineage>
        <taxon>Bacteria</taxon>
        <taxon>Pseudomonadati</taxon>
        <taxon>Bacteroidota</taxon>
        <taxon>Sphingobacteriia</taxon>
        <taxon>Sphingobacteriales</taxon>
        <taxon>Sphingobacteriaceae</taxon>
        <taxon>Sphingobacterium</taxon>
    </lineage>
</organism>
<evidence type="ECO:0000256" key="6">
    <source>
        <dbReference type="ARBA" id="ARBA00013023"/>
    </source>
</evidence>
<evidence type="ECO:0000313" key="26">
    <source>
        <dbReference type="Proteomes" id="UP000308196"/>
    </source>
</evidence>
<evidence type="ECO:0000256" key="15">
    <source>
        <dbReference type="ARBA" id="ARBA00030048"/>
    </source>
</evidence>
<evidence type="ECO:0000259" key="24">
    <source>
        <dbReference type="Pfam" id="PF08245"/>
    </source>
</evidence>
<dbReference type="PANTHER" id="PTHR11136:SF0">
    <property type="entry name" value="DIHYDROFOLATE SYNTHETASE-RELATED"/>
    <property type="match status" value="1"/>
</dbReference>
<dbReference type="Proteomes" id="UP000308196">
    <property type="component" value="Chromosome"/>
</dbReference>
<keyword evidence="14" id="KW-0289">Folate biosynthesis</keyword>
<keyword evidence="10" id="KW-0479">Metal-binding</keyword>
<comment type="catalytic activity">
    <reaction evidence="19">
        <text>10-formyltetrahydrofolyl-(gamma-L-Glu)(n) + L-glutamate + ATP = 10-formyltetrahydrofolyl-(gamma-L-Glu)(n+1) + ADP + phosphate + H(+)</text>
        <dbReference type="Rhea" id="RHEA:51904"/>
        <dbReference type="Rhea" id="RHEA-COMP:13088"/>
        <dbReference type="Rhea" id="RHEA-COMP:14300"/>
        <dbReference type="ChEBI" id="CHEBI:15378"/>
        <dbReference type="ChEBI" id="CHEBI:29985"/>
        <dbReference type="ChEBI" id="CHEBI:30616"/>
        <dbReference type="ChEBI" id="CHEBI:43474"/>
        <dbReference type="ChEBI" id="CHEBI:134413"/>
        <dbReference type="ChEBI" id="CHEBI:456216"/>
        <dbReference type="EC" id="6.3.2.17"/>
    </reaction>
</comment>
<dbReference type="GO" id="GO:0005737">
    <property type="term" value="C:cytoplasm"/>
    <property type="evidence" value="ECO:0007669"/>
    <property type="project" value="TreeGrafter"/>
</dbReference>
<comment type="similarity">
    <text evidence="5 22">Belongs to the folylpolyglutamate synthase family.</text>
</comment>
<evidence type="ECO:0000256" key="16">
    <source>
        <dbReference type="ARBA" id="ARBA00030592"/>
    </source>
</evidence>
<dbReference type="Gene3D" id="3.40.1190.10">
    <property type="entry name" value="Mur-like, catalytic domain"/>
    <property type="match status" value="1"/>
</dbReference>
<dbReference type="AlphaFoldDB" id="A0A4U9V3H6"/>
<evidence type="ECO:0000256" key="9">
    <source>
        <dbReference type="ARBA" id="ARBA00022598"/>
    </source>
</evidence>
<comment type="function">
    <text evidence="2">Functions in two distinct reactions of the de novo folate biosynthetic pathway. Catalyzes the addition of a glutamate residue to dihydropteroate (7,8-dihydropteroate or H2Pte) to form dihydrofolate (7,8-dihydrofolate monoglutamate or H2Pte-Glu). Also catalyzes successive additions of L-glutamate to tetrahydrofolate or 10-formyltetrahydrofolate or 5,10-methylenetetrahydrofolate, leading to folylpolyglutamate derivatives.</text>
</comment>
<dbReference type="InterPro" id="IPR018109">
    <property type="entry name" value="Folylpolyglutamate_synth_CS"/>
</dbReference>
<evidence type="ECO:0000256" key="10">
    <source>
        <dbReference type="ARBA" id="ARBA00022723"/>
    </source>
</evidence>
<dbReference type="Pfam" id="PF08245">
    <property type="entry name" value="Mur_ligase_M"/>
    <property type="match status" value="1"/>
</dbReference>
<proteinExistence type="inferred from homology"/>
<comment type="pathway">
    <text evidence="3">Cofactor biosynthesis; tetrahydrofolate biosynthesis; 7,8-dihydrofolate from 2-amino-4-hydroxy-6-hydroxymethyl-7,8-dihydropteridine diphosphate and 4-aminobenzoate: step 2/2.</text>
</comment>
<comment type="catalytic activity">
    <reaction evidence="21">
        <text>7,8-dihydropteroate + L-glutamate + ATP = 7,8-dihydrofolate + ADP + phosphate + H(+)</text>
        <dbReference type="Rhea" id="RHEA:23584"/>
        <dbReference type="ChEBI" id="CHEBI:15378"/>
        <dbReference type="ChEBI" id="CHEBI:17839"/>
        <dbReference type="ChEBI" id="CHEBI:29985"/>
        <dbReference type="ChEBI" id="CHEBI:30616"/>
        <dbReference type="ChEBI" id="CHEBI:43474"/>
        <dbReference type="ChEBI" id="CHEBI:57451"/>
        <dbReference type="ChEBI" id="CHEBI:456216"/>
        <dbReference type="EC" id="6.3.2.12"/>
    </reaction>
</comment>
<evidence type="ECO:0000256" key="8">
    <source>
        <dbReference type="ARBA" id="ARBA00019357"/>
    </source>
</evidence>
<keyword evidence="9 22" id="KW-0436">Ligase</keyword>
<dbReference type="EMBL" id="LR590484">
    <property type="protein sequence ID" value="VTR40293.1"/>
    <property type="molecule type" value="Genomic_DNA"/>
</dbReference>
<dbReference type="STRING" id="1123265.GCA_000686625_01177"/>
<gene>
    <name evidence="25" type="primary">fgs</name>
    <name evidence="25" type="ORF">NCTC11429_02313</name>
</gene>
<dbReference type="FunFam" id="3.40.1190.10:FF:000011">
    <property type="entry name" value="Folylpolyglutamate synthase/dihydrofolate synthase"/>
    <property type="match status" value="1"/>
</dbReference>
<evidence type="ECO:0000256" key="5">
    <source>
        <dbReference type="ARBA" id="ARBA00008276"/>
    </source>
</evidence>
<evidence type="ECO:0000256" key="14">
    <source>
        <dbReference type="ARBA" id="ARBA00022909"/>
    </source>
</evidence>
<evidence type="ECO:0000259" key="23">
    <source>
        <dbReference type="Pfam" id="PF02875"/>
    </source>
</evidence>
<evidence type="ECO:0000256" key="22">
    <source>
        <dbReference type="PIRNR" id="PIRNR001563"/>
    </source>
</evidence>
<dbReference type="InterPro" id="IPR004101">
    <property type="entry name" value="Mur_ligase_C"/>
</dbReference>
<dbReference type="SUPFAM" id="SSF53244">
    <property type="entry name" value="MurD-like peptide ligases, peptide-binding domain"/>
    <property type="match status" value="1"/>
</dbReference>
<sequence>MPLTPKQGGLSSILNYVKNIQMNAYKEAIEYLYTRLPMFTRDGASAFKKDLDNTIRLCDALGNPQQKFKAIHIAGTNGKGSTSHMLAAILAEAGYKTGLYTSPHLLDFRERIRVNGVMCEQQFVVDFVEQHRQLIEEVSPSFFEITVAMAFDYFEKNKVDIAVIEVGLGGRLDSTNIIRPLLSVITNIGFDHMNMLGNTLTEIAGEKAGIIKRNTPVVISEYATETAQVFLDKAHAEQAPIQFASQVYHTRIRSVDQDYLAIDVSDPKGTEDQYLLDLKGSYQVKNLAGVLLAVDELRKQGFQISPEQVRGALKKVQSTTGIQGRWQQLSKNPLVICDTGHNEDGIHEVLKNLEATPYQTLHFVMGAMRDKDLSHMLPHLPKEAIYYFAAPDMPRAMPADLLRREAAVLGLQGWAFPSVTAAFDAAKVAYTTGDLIFVGGSNFVVAEVLAKI</sequence>
<dbReference type="GO" id="GO:0004326">
    <property type="term" value="F:tetrahydrofolylpolyglutamate synthase activity"/>
    <property type="evidence" value="ECO:0007669"/>
    <property type="project" value="UniProtKB-EC"/>
</dbReference>
<dbReference type="InterPro" id="IPR036565">
    <property type="entry name" value="Mur-like_cat_sf"/>
</dbReference>
<dbReference type="EC" id="6.3.2.17" evidence="7"/>
<dbReference type="PIRSF" id="PIRSF001563">
    <property type="entry name" value="Folylpolyglu_synth"/>
    <property type="match status" value="1"/>
</dbReference>
<comment type="pathway">
    <text evidence="4">Cofactor biosynthesis; tetrahydrofolylpolyglutamate biosynthesis.</text>
</comment>
<comment type="catalytic activity">
    <reaction evidence="18">
        <text>(6S)-5,6,7,8-tetrahydrofolyl-(gamma-L-Glu)(n) + L-glutamate + ATP = (6S)-5,6,7,8-tetrahydrofolyl-(gamma-L-Glu)(n+1) + ADP + phosphate + H(+)</text>
        <dbReference type="Rhea" id="RHEA:10580"/>
        <dbReference type="Rhea" id="RHEA-COMP:14738"/>
        <dbReference type="Rhea" id="RHEA-COMP:14740"/>
        <dbReference type="ChEBI" id="CHEBI:15378"/>
        <dbReference type="ChEBI" id="CHEBI:29985"/>
        <dbReference type="ChEBI" id="CHEBI:30616"/>
        <dbReference type="ChEBI" id="CHEBI:43474"/>
        <dbReference type="ChEBI" id="CHEBI:141005"/>
        <dbReference type="ChEBI" id="CHEBI:456216"/>
        <dbReference type="EC" id="6.3.2.17"/>
    </reaction>
</comment>
<dbReference type="GO" id="GO:0046656">
    <property type="term" value="P:folic acid biosynthetic process"/>
    <property type="evidence" value="ECO:0007669"/>
    <property type="project" value="UniProtKB-KW"/>
</dbReference>
<dbReference type="Pfam" id="PF02875">
    <property type="entry name" value="Mur_ligase_C"/>
    <property type="match status" value="1"/>
</dbReference>
<dbReference type="SUPFAM" id="SSF53623">
    <property type="entry name" value="MurD-like peptide ligases, catalytic domain"/>
    <property type="match status" value="1"/>
</dbReference>
<keyword evidence="11 22" id="KW-0547">Nucleotide-binding</keyword>
<evidence type="ECO:0000256" key="17">
    <source>
        <dbReference type="ARBA" id="ARBA00032510"/>
    </source>
</evidence>
<evidence type="ECO:0000256" key="12">
    <source>
        <dbReference type="ARBA" id="ARBA00022840"/>
    </source>
</evidence>
<evidence type="ECO:0000256" key="1">
    <source>
        <dbReference type="ARBA" id="ARBA00001946"/>
    </source>
</evidence>
<dbReference type="GO" id="GO:0046872">
    <property type="term" value="F:metal ion binding"/>
    <property type="evidence" value="ECO:0007669"/>
    <property type="project" value="UniProtKB-KW"/>
</dbReference>
<dbReference type="EC" id="6.3.2.12" evidence="6"/>
<evidence type="ECO:0000256" key="4">
    <source>
        <dbReference type="ARBA" id="ARBA00005150"/>
    </source>
</evidence>
<dbReference type="KEGG" id="stha:NCTC11429_02313"/>
<feature type="domain" description="Mur ligase central" evidence="24">
    <location>
        <begin position="73"/>
        <end position="293"/>
    </location>
</feature>
<dbReference type="NCBIfam" id="TIGR01499">
    <property type="entry name" value="folC"/>
    <property type="match status" value="1"/>
</dbReference>
<evidence type="ECO:0000256" key="3">
    <source>
        <dbReference type="ARBA" id="ARBA00004799"/>
    </source>
</evidence>
<accession>A0A4U9V3H6</accession>
<dbReference type="InterPro" id="IPR001645">
    <property type="entry name" value="Folylpolyglutamate_synth"/>
</dbReference>
<evidence type="ECO:0000256" key="18">
    <source>
        <dbReference type="ARBA" id="ARBA00047493"/>
    </source>
</evidence>
<dbReference type="Gene3D" id="3.90.190.20">
    <property type="entry name" value="Mur ligase, C-terminal domain"/>
    <property type="match status" value="1"/>
</dbReference>
<evidence type="ECO:0000256" key="11">
    <source>
        <dbReference type="ARBA" id="ARBA00022741"/>
    </source>
</evidence>